<dbReference type="GO" id="GO:0052917">
    <property type="term" value="F:dol-P-Man:Man(7)GlcNAc(2)-PP-Dol alpha-1,6-mannosyltransferase activity"/>
    <property type="evidence" value="ECO:0007669"/>
    <property type="project" value="UniProtKB-EC"/>
</dbReference>
<evidence type="ECO:0000256" key="10">
    <source>
        <dbReference type="ARBA" id="ARBA00044721"/>
    </source>
</evidence>
<evidence type="ECO:0000313" key="15">
    <source>
        <dbReference type="Proteomes" id="UP000501346"/>
    </source>
</evidence>
<keyword evidence="4 12" id="KW-0328">Glycosyltransferase</keyword>
<feature type="transmembrane region" description="Helical" evidence="12">
    <location>
        <begin position="62"/>
        <end position="82"/>
    </location>
</feature>
<comment type="function">
    <text evidence="10">Mannosyltransferase that operates in the biosynthetic pathway of dolichol-linked oligosaccharides, the glycan precursors employed in protein asparagine (N)-glycosylation. The assembly of dolichol-linked oligosaccharides begins on the cytosolic side of the endoplasmic reticulum membrane and finishes in its lumen. The sequential addition of sugars to dolichol pyrophosphate produces dolichol-linked oligosaccharides containing fourteen sugars, including two GlcNAcs, nine mannoses and three glucoses. Once assembled, the oligosaccharide is transferred from the lipid to nascent proteins by oligosaccharyltransferases. In the lumen of the endoplasmic reticulum, adds the eighth mannose residue in an alpha-1,6 linkage onto Man(7)GlcNAc(2)-PP-dolichol to produce Man(8)GlcNAc(2)-PP-dolichol.</text>
</comment>
<evidence type="ECO:0000256" key="9">
    <source>
        <dbReference type="ARBA" id="ARBA00023136"/>
    </source>
</evidence>
<feature type="transmembrane region" description="Helical" evidence="12">
    <location>
        <begin position="332"/>
        <end position="352"/>
    </location>
</feature>
<dbReference type="PANTHER" id="PTHR22760">
    <property type="entry name" value="GLYCOSYLTRANSFERASE"/>
    <property type="match status" value="1"/>
</dbReference>
<dbReference type="AlphaFoldDB" id="A0A6C1DZT8"/>
<evidence type="ECO:0000256" key="11">
    <source>
        <dbReference type="ARBA" id="ARBA00048899"/>
    </source>
</evidence>
<evidence type="ECO:0000256" key="6">
    <source>
        <dbReference type="ARBA" id="ARBA00022692"/>
    </source>
</evidence>
<gene>
    <name evidence="14" type="primary">ALG12_1</name>
    <name evidence="14" type="ORF">GRS66_004562</name>
</gene>
<feature type="transmembrane region" description="Helical" evidence="12">
    <location>
        <begin position="228"/>
        <end position="248"/>
    </location>
</feature>
<keyword evidence="8 12" id="KW-1133">Transmembrane helix</keyword>
<evidence type="ECO:0000313" key="14">
    <source>
        <dbReference type="EMBL" id="QID82153.1"/>
    </source>
</evidence>
<evidence type="ECO:0000256" key="8">
    <source>
        <dbReference type="ARBA" id="ARBA00022989"/>
    </source>
</evidence>
<feature type="transmembrane region" description="Helical" evidence="12">
    <location>
        <begin position="94"/>
        <end position="111"/>
    </location>
</feature>
<keyword evidence="6 12" id="KW-0812">Transmembrane</keyword>
<keyword evidence="7 12" id="KW-0256">Endoplasmic reticulum</keyword>
<feature type="signal peptide" evidence="13">
    <location>
        <begin position="1"/>
        <end position="21"/>
    </location>
</feature>
<keyword evidence="5 14" id="KW-0808">Transferase</keyword>
<accession>A0A6C1DZT8</accession>
<proteinExistence type="inferred from homology"/>
<organism evidence="14 15">
    <name type="scientific">Saccharomyces pastorianus</name>
    <name type="common">Lager yeast</name>
    <name type="synonym">Saccharomyces cerevisiae x Saccharomyces eubayanus</name>
    <dbReference type="NCBI Taxonomy" id="27292"/>
    <lineage>
        <taxon>Eukaryota</taxon>
        <taxon>Fungi</taxon>
        <taxon>Dikarya</taxon>
        <taxon>Ascomycota</taxon>
        <taxon>Saccharomycotina</taxon>
        <taxon>Saccharomycetes</taxon>
        <taxon>Saccharomycetales</taxon>
        <taxon>Saccharomycetaceae</taxon>
        <taxon>Saccharomyces</taxon>
    </lineage>
</organism>
<comment type="subcellular location">
    <subcellularLocation>
        <location evidence="1 12">Endoplasmic reticulum membrane</location>
        <topology evidence="1 12">Multi-pass membrane protein</topology>
    </subcellularLocation>
</comment>
<evidence type="ECO:0000256" key="7">
    <source>
        <dbReference type="ARBA" id="ARBA00022824"/>
    </source>
</evidence>
<feature type="chain" id="PRO_5025482873" description="Mannosyltransferase" evidence="13">
    <location>
        <begin position="22"/>
        <end position="551"/>
    </location>
</feature>
<sequence>MRWSVLDTVLLTVISFHLIQAPFTKVEESFNIQAIHDILTYSVFDISQYDHLKFPGVVPRTFVGAVIIAMLSRPYLYLSSLIQTSRPTSIDVQLVVRGIVGLTNGLSFIYLKNCLQDMFDEITEKKKEENEDKDIYIYDSAGTWFLLFLIGSFHLMFYSTRTLPNFVMTLPLTNVALGWVLLGRYNAAIFLSALVAIVFRLEVSALSVGIALFSVIFKKISLFDAIKFGIFGLGLGSAISITVDSYFWQEWCLPEVDGFLFNVVAGYASKWGVEPVTAYFTHYLRMMFMPPTVLLLNYFGYKLAPAKLKIVSLASLFHIIVLSFQPHKEWRFIIYAVPSIMLLGATGAAHLWENMKVKKITNVLCLAILPLSIMTSFFISMAFLYISRMNYPGGEALTSFNDMIVEKNITNATVHISIPPCMTGVTLFGELNYDVYGINYDKTENTTLLQEMWPSFDFLITHEPTASQLPFENKTTNHWELVNTTKMFTGFDPTYIKNFVFQERVNVLSLLKQIIFDKTPTVFLKELTANSIVKSDVFFTYKRIKQDEKTD</sequence>
<evidence type="ECO:0000256" key="4">
    <source>
        <dbReference type="ARBA" id="ARBA00022676"/>
    </source>
</evidence>
<dbReference type="UniPathway" id="UPA00378"/>
<keyword evidence="15" id="KW-1185">Reference proteome</keyword>
<evidence type="ECO:0000256" key="1">
    <source>
        <dbReference type="ARBA" id="ARBA00004477"/>
    </source>
</evidence>
<feature type="transmembrane region" description="Helical" evidence="12">
    <location>
        <begin position="283"/>
        <end position="301"/>
    </location>
</feature>
<dbReference type="InterPro" id="IPR005599">
    <property type="entry name" value="GPI_mannosylTrfase"/>
</dbReference>
<protein>
    <recommendedName>
        <fullName evidence="12">Mannosyltransferase</fullName>
        <ecNumber evidence="12">2.4.1.-</ecNumber>
    </recommendedName>
</protein>
<dbReference type="PANTHER" id="PTHR22760:SF1">
    <property type="entry name" value="DOL-P-MAN:MAN(7)GLCNAC(2)-PP-DOL ALPHA-1,6-MANNOSYLTRANSFERASE"/>
    <property type="match status" value="1"/>
</dbReference>
<feature type="transmembrane region" description="Helical" evidence="12">
    <location>
        <begin position="135"/>
        <end position="156"/>
    </location>
</feature>
<evidence type="ECO:0000256" key="2">
    <source>
        <dbReference type="ARBA" id="ARBA00004922"/>
    </source>
</evidence>
<feature type="transmembrane region" description="Helical" evidence="12">
    <location>
        <begin position="188"/>
        <end position="216"/>
    </location>
</feature>
<evidence type="ECO:0000256" key="5">
    <source>
        <dbReference type="ARBA" id="ARBA00022679"/>
    </source>
</evidence>
<dbReference type="Pfam" id="PF03901">
    <property type="entry name" value="Glyco_transf_22"/>
    <property type="match status" value="1"/>
</dbReference>
<comment type="similarity">
    <text evidence="3 12">Belongs to the glycosyltransferase 22 family.</text>
</comment>
<evidence type="ECO:0000256" key="3">
    <source>
        <dbReference type="ARBA" id="ARBA00007063"/>
    </source>
</evidence>
<name>A0A6C1DZT8_SACPS</name>
<evidence type="ECO:0000256" key="13">
    <source>
        <dbReference type="SAM" id="SignalP"/>
    </source>
</evidence>
<evidence type="ECO:0000256" key="12">
    <source>
        <dbReference type="RuleBase" id="RU363075"/>
    </source>
</evidence>
<comment type="pathway">
    <text evidence="2">Protein modification; protein glycosylation.</text>
</comment>
<reference evidence="14 15" key="1">
    <citation type="journal article" date="2019" name="BMC Genomics">
        <title>Chromosome level assembly and comparative genome analysis confirm lager-brewing yeasts originated from a single hybridization.</title>
        <authorList>
            <person name="Salazar A.N."/>
            <person name="Gorter de Vries A.R."/>
            <person name="van den Broek M."/>
            <person name="Brouwers N."/>
            <person name="de la Torre Cortes P."/>
            <person name="Kuijpers N.G.A."/>
            <person name="Daran J.G."/>
            <person name="Abeel T."/>
        </authorList>
    </citation>
    <scope>NUCLEOTIDE SEQUENCE [LARGE SCALE GENOMIC DNA]</scope>
    <source>
        <strain evidence="14 15">CBS 1483</strain>
    </source>
</reference>
<dbReference type="GO" id="GO:0006487">
    <property type="term" value="P:protein N-linked glycosylation"/>
    <property type="evidence" value="ECO:0007669"/>
    <property type="project" value="TreeGrafter"/>
</dbReference>
<dbReference type="GO" id="GO:0005789">
    <property type="term" value="C:endoplasmic reticulum membrane"/>
    <property type="evidence" value="ECO:0007669"/>
    <property type="project" value="UniProtKB-SubCell"/>
</dbReference>
<comment type="catalytic activity">
    <reaction evidence="11">
        <text>an alpha-D-Man-(1-&gt;2)-alpha-D-Man-(1-&gt;2)-alpha-D-Man-(1-&gt;3)-[alpha-D-Man-(1-&gt;2)-alpha-D-Man-(1-&gt;3)-alpha-D-Man-(1-&gt;6)]-beta-D-Man-(1-&gt;4)-beta-D-GlcNAc-(1-&gt;4)-alpha-D-GlcNAc-diphospho-di-trans,poly-cis-dolichol + a di-trans,poly-cis-dolichyl beta-D-mannosyl phosphate = an alpha-D-Man-(1-&gt;2)-alpha-D-Man-(1-&gt;2)-alpha-D-Man-(1-&gt;3)-[alpha-D-Man-(1-&gt;2)-alpha-D-Man-(1-&gt;3)-[alpha-D-Man-(1-&gt;6)]-alpha-D-Man-(1-&gt;6)]-beta-D-Man-(1-&gt;4)-beta-D-GlcNAc-(1-&gt;4)-alpha-D-GlcNAc-diphospho-di-trans,poly-cis-dolichol + a di-trans,poly-cis-dolichyl phosphate + H(+)</text>
        <dbReference type="Rhea" id="RHEA:29535"/>
        <dbReference type="Rhea" id="RHEA-COMP:19498"/>
        <dbReference type="Rhea" id="RHEA-COMP:19501"/>
        <dbReference type="Rhea" id="RHEA-COMP:19518"/>
        <dbReference type="Rhea" id="RHEA-COMP:19519"/>
        <dbReference type="ChEBI" id="CHEBI:15378"/>
        <dbReference type="ChEBI" id="CHEBI:57683"/>
        <dbReference type="ChEBI" id="CHEBI:58211"/>
        <dbReference type="ChEBI" id="CHEBI:132517"/>
        <dbReference type="ChEBI" id="CHEBI:132519"/>
        <dbReference type="EC" id="2.4.1.260"/>
    </reaction>
    <physiologicalReaction direction="left-to-right" evidence="11">
        <dbReference type="Rhea" id="RHEA:29536"/>
    </physiologicalReaction>
</comment>
<dbReference type="OrthoDB" id="19039at2759"/>
<keyword evidence="9 12" id="KW-0472">Membrane</keyword>
<keyword evidence="13" id="KW-0732">Signal</keyword>
<dbReference type="EC" id="2.4.1.-" evidence="12"/>
<dbReference type="EMBL" id="CP048995">
    <property type="protein sequence ID" value="QID82153.1"/>
    <property type="molecule type" value="Genomic_DNA"/>
</dbReference>
<feature type="transmembrane region" description="Helical" evidence="12">
    <location>
        <begin position="308"/>
        <end position="326"/>
    </location>
</feature>
<feature type="transmembrane region" description="Helical" evidence="12">
    <location>
        <begin position="364"/>
        <end position="386"/>
    </location>
</feature>
<dbReference type="Proteomes" id="UP000501346">
    <property type="component" value="Chromosome ScXIV"/>
</dbReference>